<proteinExistence type="predicted"/>
<gene>
    <name evidence="2" type="primary">pcaD</name>
    <name evidence="2" type="ORF">MACH08_10310</name>
</gene>
<dbReference type="PANTHER" id="PTHR43798">
    <property type="entry name" value="MONOACYLGLYCEROL LIPASE"/>
    <property type="match status" value="1"/>
</dbReference>
<reference evidence="2 3" key="1">
    <citation type="submission" date="2023-02" db="EMBL/GenBank/DDBJ databases">
        <title>Oceanobacillus kimchii IFOP_LL358 isolated form Alexandrium catenella lab strain.</title>
        <authorList>
            <person name="Gajardo G."/>
            <person name="Ueki S."/>
            <person name="Maruyama F."/>
        </authorList>
    </citation>
    <scope>NUCLEOTIDE SEQUENCE [LARGE SCALE GENOMIC DNA]</scope>
    <source>
        <strain evidence="2 3">IFOP_LL358</strain>
    </source>
</reference>
<dbReference type="Pfam" id="PF00561">
    <property type="entry name" value="Abhydrolase_1"/>
    <property type="match status" value="1"/>
</dbReference>
<name>A0ABQ5TL35_9BACI</name>
<sequence>MKVTITNGETIHYQKRNGGEAILLLIHGNFASSDHWDKLMEQLTMKYTIYALDLRGYGQSTYHTPIESFNDFAEDIRLFCDALHIQMCHVMGWSNGGGVAMQFAANYPTRVKSVTLLNSISTKGYPALNSNGERMTTREEISVDPMINRMLQAQTNKERSFFEAAMLQLMFVIKKPEETRFKKYIEAALNQRNIIDVANAANKFDISRNLKNITSPILILWGRYDLMVSETMTLELMDEMKENNVSFIYKQLNTGHAPLVDNIDSVISEVDSFLDITS</sequence>
<dbReference type="PANTHER" id="PTHR43798:SF33">
    <property type="entry name" value="HYDROLASE, PUTATIVE (AFU_ORTHOLOGUE AFUA_2G14860)-RELATED"/>
    <property type="match status" value="1"/>
</dbReference>
<dbReference type="InterPro" id="IPR050266">
    <property type="entry name" value="AB_hydrolase_sf"/>
</dbReference>
<dbReference type="InterPro" id="IPR029058">
    <property type="entry name" value="AB_hydrolase_fold"/>
</dbReference>
<dbReference type="InterPro" id="IPR000073">
    <property type="entry name" value="AB_hydrolase_1"/>
</dbReference>
<keyword evidence="3" id="KW-1185">Reference proteome</keyword>
<evidence type="ECO:0000259" key="1">
    <source>
        <dbReference type="Pfam" id="PF00561"/>
    </source>
</evidence>
<accession>A0ABQ5TL35</accession>
<protein>
    <submittedName>
        <fullName evidence="2">3-oxoadipate enol-lactonase</fullName>
    </submittedName>
</protein>
<evidence type="ECO:0000313" key="2">
    <source>
        <dbReference type="EMBL" id="GLO65247.1"/>
    </source>
</evidence>
<organism evidence="2 3">
    <name type="scientific">Oceanobacillus kimchii</name>
    <dbReference type="NCBI Taxonomy" id="746691"/>
    <lineage>
        <taxon>Bacteria</taxon>
        <taxon>Bacillati</taxon>
        <taxon>Bacillota</taxon>
        <taxon>Bacilli</taxon>
        <taxon>Bacillales</taxon>
        <taxon>Bacillaceae</taxon>
        <taxon>Oceanobacillus</taxon>
    </lineage>
</organism>
<feature type="domain" description="AB hydrolase-1" evidence="1">
    <location>
        <begin position="22"/>
        <end position="260"/>
    </location>
</feature>
<dbReference type="Proteomes" id="UP001275436">
    <property type="component" value="Unassembled WGS sequence"/>
</dbReference>
<comment type="caution">
    <text evidence="2">The sequence shown here is derived from an EMBL/GenBank/DDBJ whole genome shotgun (WGS) entry which is preliminary data.</text>
</comment>
<dbReference type="EMBL" id="BSKO01000001">
    <property type="protein sequence ID" value="GLO65247.1"/>
    <property type="molecule type" value="Genomic_DNA"/>
</dbReference>
<dbReference type="PRINTS" id="PR00111">
    <property type="entry name" value="ABHYDROLASE"/>
</dbReference>
<dbReference type="Gene3D" id="3.40.50.1820">
    <property type="entry name" value="alpha/beta hydrolase"/>
    <property type="match status" value="1"/>
</dbReference>
<evidence type="ECO:0000313" key="3">
    <source>
        <dbReference type="Proteomes" id="UP001275436"/>
    </source>
</evidence>
<dbReference type="RefSeq" id="WP_077595896.1">
    <property type="nucleotide sequence ID" value="NZ_BSKO01000001.1"/>
</dbReference>
<dbReference type="SUPFAM" id="SSF53474">
    <property type="entry name" value="alpha/beta-Hydrolases"/>
    <property type="match status" value="1"/>
</dbReference>